<reference evidence="3 4" key="1">
    <citation type="submission" date="2019-10" db="EMBL/GenBank/DDBJ databases">
        <title>Alkaliphilus serpentinus sp. nov. and Alkaliphilus pronyensis sp. nov., two novel anaerobic alkaliphilic species isolated from the serpentinized-hosted hydrothermal field of the Prony Bay (New Caledonia).</title>
        <authorList>
            <person name="Postec A."/>
        </authorList>
    </citation>
    <scope>NUCLEOTIDE SEQUENCE [LARGE SCALE GENOMIC DNA]</scope>
    <source>
        <strain evidence="3 4">LacT</strain>
    </source>
</reference>
<name>A0A833HMF9_9FIRM</name>
<dbReference type="Gene3D" id="3.90.226.30">
    <property type="match status" value="1"/>
</dbReference>
<evidence type="ECO:0000259" key="1">
    <source>
        <dbReference type="Pfam" id="PF09861"/>
    </source>
</evidence>
<dbReference type="RefSeq" id="WP_151866955.1">
    <property type="nucleotide sequence ID" value="NZ_WBZB01000052.1"/>
</dbReference>
<dbReference type="OrthoDB" id="9770545at2"/>
<gene>
    <name evidence="3" type="primary">larA</name>
    <name evidence="3" type="ORF">F8153_13885</name>
</gene>
<feature type="domain" description="LarA-like N-terminal" evidence="1">
    <location>
        <begin position="8"/>
        <end position="213"/>
    </location>
</feature>
<dbReference type="InterPro" id="IPR048068">
    <property type="entry name" value="LarA-like"/>
</dbReference>
<dbReference type="PANTHER" id="PTHR33171">
    <property type="entry name" value="LAR_N DOMAIN-CONTAINING PROTEIN"/>
    <property type="match status" value="1"/>
</dbReference>
<feature type="domain" description="Lactate racemase C-terminal" evidence="2">
    <location>
        <begin position="272"/>
        <end position="423"/>
    </location>
</feature>
<dbReference type="PANTHER" id="PTHR33171:SF17">
    <property type="entry name" value="LARA-LIKE N-TERMINAL DOMAIN-CONTAINING PROTEIN"/>
    <property type="match status" value="1"/>
</dbReference>
<dbReference type="Pfam" id="PF21113">
    <property type="entry name" value="LarA_C"/>
    <property type="match status" value="1"/>
</dbReference>
<sequence length="425" mass="46622">MAIIKIPYSRGFVDLKVPDQNLKGILESKAHHFKTDDPEATIVRKALDKPIASPPLRDLAVGKKKVVIITSDHTRPVPSSITLPIVLKEIREGNPEADITILIATGFHRPTTEAEMLNKFGEELVKNERFINHNCFDESTLVKVGILPSGGELWLNRMAMEADLLISEGFIEPHFFAGFSGGRKSVLPGVAGRTTVLANHCSQFIYHEKSRTGVLEGNPIHKDMLYAAEAANLAFILNVVIDANKKIISAYAGNRELAHKEGCEFVTGLASVEPVPADIVVTSNGGYPLDQNIYQTVKGMTAAEATAKEDAVIIIASACNDGHGGEAFYQTFLDHKTAQDVMDTIMKIPMEKTIPDQWESQILARLLIKHKVILVTDQCDSKMVTDMHMLHAYTLEEAMKMAFEIKGKDASVTVIPDGVSVIVKQ</sequence>
<dbReference type="Pfam" id="PF09861">
    <property type="entry name" value="Lar_N"/>
    <property type="match status" value="1"/>
</dbReference>
<dbReference type="InterPro" id="IPR047926">
    <property type="entry name" value="Ni_dep_LarA"/>
</dbReference>
<dbReference type="AlphaFoldDB" id="A0A833HMF9"/>
<evidence type="ECO:0000313" key="4">
    <source>
        <dbReference type="Proteomes" id="UP000465601"/>
    </source>
</evidence>
<keyword evidence="4" id="KW-1185">Reference proteome</keyword>
<dbReference type="InterPro" id="IPR043166">
    <property type="entry name" value="LarA-like_C"/>
</dbReference>
<dbReference type="Proteomes" id="UP000465601">
    <property type="component" value="Unassembled WGS sequence"/>
</dbReference>
<dbReference type="InterPro" id="IPR018657">
    <property type="entry name" value="LarA-like_N"/>
</dbReference>
<accession>A0A833HMF9</accession>
<dbReference type="GO" id="GO:0050043">
    <property type="term" value="F:lactate racemase activity"/>
    <property type="evidence" value="ECO:0007669"/>
    <property type="project" value="InterPro"/>
</dbReference>
<dbReference type="InterPro" id="IPR048520">
    <property type="entry name" value="LarA_C"/>
</dbReference>
<dbReference type="Gene3D" id="3.40.50.11440">
    <property type="match status" value="1"/>
</dbReference>
<evidence type="ECO:0000259" key="2">
    <source>
        <dbReference type="Pfam" id="PF21113"/>
    </source>
</evidence>
<comment type="caution">
    <text evidence="3">The sequence shown here is derived from an EMBL/GenBank/DDBJ whole genome shotgun (WGS) entry which is preliminary data.</text>
</comment>
<protein>
    <submittedName>
        <fullName evidence="3">Nickel-dependent lactate racemase</fullName>
    </submittedName>
</protein>
<dbReference type="NCBIfam" id="NF033504">
    <property type="entry name" value="Ni_dep_LarA"/>
    <property type="match status" value="1"/>
</dbReference>
<evidence type="ECO:0000313" key="3">
    <source>
        <dbReference type="EMBL" id="KAB3526345.1"/>
    </source>
</evidence>
<proteinExistence type="predicted"/>
<dbReference type="EMBL" id="WBZB01000052">
    <property type="protein sequence ID" value="KAB3526345.1"/>
    <property type="molecule type" value="Genomic_DNA"/>
</dbReference>
<organism evidence="3 4">
    <name type="scientific">Alkaliphilus serpentinus</name>
    <dbReference type="NCBI Taxonomy" id="1482731"/>
    <lineage>
        <taxon>Bacteria</taxon>
        <taxon>Bacillati</taxon>
        <taxon>Bacillota</taxon>
        <taxon>Clostridia</taxon>
        <taxon>Peptostreptococcales</taxon>
        <taxon>Natronincolaceae</taxon>
        <taxon>Alkaliphilus</taxon>
    </lineage>
</organism>